<dbReference type="Proteomes" id="UP001501510">
    <property type="component" value="Unassembled WGS sequence"/>
</dbReference>
<gene>
    <name evidence="1" type="ORF">GCM10008906_09540</name>
</gene>
<dbReference type="EMBL" id="BAAACG010000006">
    <property type="protein sequence ID" value="GAA0735621.1"/>
    <property type="molecule type" value="Genomic_DNA"/>
</dbReference>
<evidence type="ECO:0000313" key="1">
    <source>
        <dbReference type="EMBL" id="GAA0735621.1"/>
    </source>
</evidence>
<sequence length="100" mass="11335">MGKKLSGSCGTGKKIIENFELFYCKLRKTTRTAEPNGQTAYTFDVDFEKQSGHFCIWLNKDNKIDESSTLDMGFEKSLPLYNDPTLEDLAKKMLKSNGIL</sequence>
<reference evidence="1 2" key="1">
    <citation type="journal article" date="2019" name="Int. J. Syst. Evol. Microbiol.">
        <title>The Global Catalogue of Microorganisms (GCM) 10K type strain sequencing project: providing services to taxonomists for standard genome sequencing and annotation.</title>
        <authorList>
            <consortium name="The Broad Institute Genomics Platform"/>
            <consortium name="The Broad Institute Genome Sequencing Center for Infectious Disease"/>
            <person name="Wu L."/>
            <person name="Ma J."/>
        </authorList>
    </citation>
    <scope>NUCLEOTIDE SEQUENCE [LARGE SCALE GENOMIC DNA]</scope>
    <source>
        <strain evidence="1 2">JCM 1407</strain>
    </source>
</reference>
<comment type="caution">
    <text evidence="1">The sequence shown here is derived from an EMBL/GenBank/DDBJ whole genome shotgun (WGS) entry which is preliminary data.</text>
</comment>
<proteinExistence type="predicted"/>
<keyword evidence="2" id="KW-1185">Reference proteome</keyword>
<protein>
    <submittedName>
        <fullName evidence="1">Uncharacterized protein</fullName>
    </submittedName>
</protein>
<dbReference type="RefSeq" id="WP_343759387.1">
    <property type="nucleotide sequence ID" value="NZ_BAAACG010000006.1"/>
</dbReference>
<organism evidence="1 2">
    <name type="scientific">Clostridium oceanicum</name>
    <dbReference type="NCBI Taxonomy" id="1543"/>
    <lineage>
        <taxon>Bacteria</taxon>
        <taxon>Bacillati</taxon>
        <taxon>Bacillota</taxon>
        <taxon>Clostridia</taxon>
        <taxon>Eubacteriales</taxon>
        <taxon>Clostridiaceae</taxon>
        <taxon>Clostridium</taxon>
    </lineage>
</organism>
<evidence type="ECO:0000313" key="2">
    <source>
        <dbReference type="Proteomes" id="UP001501510"/>
    </source>
</evidence>
<accession>A0ABN1JC91</accession>
<name>A0ABN1JC91_9CLOT</name>